<accession>A0A507C8V8</accession>
<evidence type="ECO:0000256" key="10">
    <source>
        <dbReference type="ARBA" id="ARBA00048167"/>
    </source>
</evidence>
<dbReference type="CDD" id="cd02440">
    <property type="entry name" value="AdoMet_MTases"/>
    <property type="match status" value="1"/>
</dbReference>
<feature type="binding site" evidence="12">
    <location>
        <position position="87"/>
    </location>
    <ligand>
        <name>S-adenosyl-L-methionine</name>
        <dbReference type="ChEBI" id="CHEBI:59789"/>
    </ligand>
</feature>
<dbReference type="InterPro" id="IPR008576">
    <property type="entry name" value="MeTrfase_NTM1"/>
</dbReference>
<dbReference type="AlphaFoldDB" id="A0A507C8V8"/>
<comment type="catalytic activity">
    <reaction evidence="8">
        <text>N-terminal L-seryl-L-prolyl-L-lysyl-[protein] + 3 S-adenosyl-L-methionine = N-terminal N,N,N-trimethyl-L-seryl-L-prolyl-L-lysyl-[protein] + 3 S-adenosyl-L-homocysteine + 3 H(+)</text>
        <dbReference type="Rhea" id="RHEA:54724"/>
        <dbReference type="Rhea" id="RHEA-COMP:13789"/>
        <dbReference type="Rhea" id="RHEA-COMP:13973"/>
        <dbReference type="ChEBI" id="CHEBI:15378"/>
        <dbReference type="ChEBI" id="CHEBI:57856"/>
        <dbReference type="ChEBI" id="CHEBI:59789"/>
        <dbReference type="ChEBI" id="CHEBI:138061"/>
        <dbReference type="ChEBI" id="CHEBI:138317"/>
        <dbReference type="EC" id="2.1.1.244"/>
    </reaction>
</comment>
<name>A0A507C8V8_9FUNG</name>
<evidence type="ECO:0000313" key="14">
    <source>
        <dbReference type="Proteomes" id="UP000319731"/>
    </source>
</evidence>
<dbReference type="Gene3D" id="3.40.50.150">
    <property type="entry name" value="Vaccinia Virus protein VP39"/>
    <property type="match status" value="1"/>
</dbReference>
<feature type="binding site" evidence="12">
    <location>
        <position position="82"/>
    </location>
    <ligand>
        <name>S-adenosyl-L-methionine</name>
        <dbReference type="ChEBI" id="CHEBI:59789"/>
    </ligand>
</feature>
<evidence type="ECO:0000256" key="4">
    <source>
        <dbReference type="ARBA" id="ARBA00022691"/>
    </source>
</evidence>
<dbReference type="PIRSF" id="PIRSF016958">
    <property type="entry name" value="DUF858_MeTrfase_lik"/>
    <property type="match status" value="1"/>
</dbReference>
<evidence type="ECO:0000256" key="8">
    <source>
        <dbReference type="ARBA" id="ARBA00047306"/>
    </source>
</evidence>
<evidence type="ECO:0000256" key="7">
    <source>
        <dbReference type="ARBA" id="ARBA00043129"/>
    </source>
</evidence>
<comment type="similarity">
    <text evidence="1">Belongs to the methyltransferase superfamily. NTM1 family.</text>
</comment>
<sequence length="234" mass="26378">MTNEHHAKDPKHHQESWYDDAASYWDRVEPTVDGMLGGFSSLTDIDCRGSIKFIEEYVKPKRGPGGKLISPRLDTKLACDCGAGIGRVSKNFLLKVFDKVDLVEQNPKFLDEGRKQFSQEQVDKYIPLGLQDFVPEAGRYDMIWCQWVLGHLTDDDFIEFFKRCKTGLKPNGLIGVKENTSEADYEIDEVDSSATRSIGKLTELFGKAGLAVVKQAKQNGFPASLFPVYMFILQ</sequence>
<dbReference type="GeneID" id="42003138"/>
<dbReference type="GO" id="GO:0005737">
    <property type="term" value="C:cytoplasm"/>
    <property type="evidence" value="ECO:0007669"/>
    <property type="project" value="TreeGrafter"/>
</dbReference>
<dbReference type="STRING" id="1806994.A0A507C8V8"/>
<gene>
    <name evidence="13" type="ORF">SmJEL517_g01913</name>
</gene>
<comment type="catalytic activity">
    <reaction evidence="9">
        <text>N-terminal L-prolyl-L-prolyl-L-lysyl-[protein] + 2 S-adenosyl-L-methionine = N-terminal N,N-dimethyl-L-prolyl-L-prolyl-L-lysyl-[protein] + 2 S-adenosyl-L-homocysteine + 2 H(+)</text>
        <dbReference type="Rhea" id="RHEA:54736"/>
        <dbReference type="Rhea" id="RHEA-COMP:13787"/>
        <dbReference type="Rhea" id="RHEA-COMP:13974"/>
        <dbReference type="ChEBI" id="CHEBI:15378"/>
        <dbReference type="ChEBI" id="CHEBI:57856"/>
        <dbReference type="ChEBI" id="CHEBI:59789"/>
        <dbReference type="ChEBI" id="CHEBI:138059"/>
        <dbReference type="ChEBI" id="CHEBI:138318"/>
        <dbReference type="EC" id="2.1.1.244"/>
    </reaction>
</comment>
<organism evidence="13 14">
    <name type="scientific">Synchytrium microbalum</name>
    <dbReference type="NCBI Taxonomy" id="1806994"/>
    <lineage>
        <taxon>Eukaryota</taxon>
        <taxon>Fungi</taxon>
        <taxon>Fungi incertae sedis</taxon>
        <taxon>Chytridiomycota</taxon>
        <taxon>Chytridiomycota incertae sedis</taxon>
        <taxon>Chytridiomycetes</taxon>
        <taxon>Synchytriales</taxon>
        <taxon>Synchytriaceae</taxon>
        <taxon>Synchytrium</taxon>
    </lineage>
</organism>
<evidence type="ECO:0000256" key="12">
    <source>
        <dbReference type="PIRSR" id="PIRSR016958-1"/>
    </source>
</evidence>
<dbReference type="OrthoDB" id="1298661at2759"/>
<evidence type="ECO:0000256" key="3">
    <source>
        <dbReference type="ARBA" id="ARBA00022679"/>
    </source>
</evidence>
<dbReference type="PANTHER" id="PTHR12753:SF0">
    <property type="entry name" value="ALPHA N-TERMINAL PROTEIN METHYLTRANSFERASE 1"/>
    <property type="match status" value="1"/>
</dbReference>
<dbReference type="EMBL" id="QEAO01000007">
    <property type="protein sequence ID" value="TPX35778.1"/>
    <property type="molecule type" value="Genomic_DNA"/>
</dbReference>
<keyword evidence="3" id="KW-0808">Transferase</keyword>
<keyword evidence="4 12" id="KW-0949">S-adenosyl-L-methionine</keyword>
<keyword evidence="14" id="KW-1185">Reference proteome</keyword>
<dbReference type="SUPFAM" id="SSF53335">
    <property type="entry name" value="S-adenosyl-L-methionine-dependent methyltransferases"/>
    <property type="match status" value="1"/>
</dbReference>
<dbReference type="FunFam" id="3.40.50.150:FF:000025">
    <property type="entry name" value="N-terminal Xaa-Pro-Lys N-methyltransferase 1"/>
    <property type="match status" value="1"/>
</dbReference>
<evidence type="ECO:0000256" key="6">
    <source>
        <dbReference type="ARBA" id="ARBA00039449"/>
    </source>
</evidence>
<evidence type="ECO:0000256" key="5">
    <source>
        <dbReference type="ARBA" id="ARBA00039112"/>
    </source>
</evidence>
<evidence type="ECO:0000256" key="2">
    <source>
        <dbReference type="ARBA" id="ARBA00022603"/>
    </source>
</evidence>
<dbReference type="GO" id="GO:0071885">
    <property type="term" value="F:N-terminal protein N-methyltransferase activity"/>
    <property type="evidence" value="ECO:0007669"/>
    <property type="project" value="UniProtKB-EC"/>
</dbReference>
<protein>
    <recommendedName>
        <fullName evidence="6">Alpha N-terminal protein methyltransferase 1</fullName>
        <ecNumber evidence="5">2.1.1.244</ecNumber>
    </recommendedName>
    <alternativeName>
        <fullName evidence="11">Translation associated element 1</fullName>
    </alternativeName>
    <alternativeName>
        <fullName evidence="7">X-Pro-Lys N-terminal protein methyltransferase 1</fullName>
    </alternativeName>
</protein>
<feature type="binding site" evidence="12">
    <location>
        <position position="146"/>
    </location>
    <ligand>
        <name>S-adenosyl-L-methionine</name>
        <dbReference type="ChEBI" id="CHEBI:59789"/>
    </ligand>
</feature>
<dbReference type="Pfam" id="PF05891">
    <property type="entry name" value="Methyltransf_PK"/>
    <property type="match status" value="1"/>
</dbReference>
<reference evidence="13 14" key="1">
    <citation type="journal article" date="2019" name="Sci. Rep.">
        <title>Comparative genomics of chytrid fungi reveal insights into the obligate biotrophic and pathogenic lifestyle of Synchytrium endobioticum.</title>
        <authorList>
            <person name="van de Vossenberg B.T.L.H."/>
            <person name="Warris S."/>
            <person name="Nguyen H.D.T."/>
            <person name="van Gent-Pelzer M.P.E."/>
            <person name="Joly D.L."/>
            <person name="van de Geest H.C."/>
            <person name="Bonants P.J.M."/>
            <person name="Smith D.S."/>
            <person name="Levesque C.A."/>
            <person name="van der Lee T.A.J."/>
        </authorList>
    </citation>
    <scope>NUCLEOTIDE SEQUENCE [LARGE SCALE GENOMIC DNA]</scope>
    <source>
        <strain evidence="13 14">JEL517</strain>
    </source>
</reference>
<dbReference type="EC" id="2.1.1.244" evidence="5"/>
<dbReference type="RefSeq" id="XP_031026210.1">
    <property type="nucleotide sequence ID" value="XM_031167841.1"/>
</dbReference>
<evidence type="ECO:0000256" key="11">
    <source>
        <dbReference type="ARBA" id="ARBA00082558"/>
    </source>
</evidence>
<evidence type="ECO:0000256" key="1">
    <source>
        <dbReference type="ARBA" id="ARBA00009059"/>
    </source>
</evidence>
<comment type="catalytic activity">
    <reaction evidence="10">
        <text>N-terminal L-alanyl-L-prolyl-L-lysyl-[protein] + 3 S-adenosyl-L-methionine = N-terminal N,N,N-trimethyl-L-alanyl-L-prolyl-L-lysyl-[protein] + 3 S-adenosyl-L-homocysteine + 3 H(+)</text>
        <dbReference type="Rhea" id="RHEA:54712"/>
        <dbReference type="Rhea" id="RHEA-COMP:13785"/>
        <dbReference type="Rhea" id="RHEA-COMP:13971"/>
        <dbReference type="ChEBI" id="CHEBI:15378"/>
        <dbReference type="ChEBI" id="CHEBI:57856"/>
        <dbReference type="ChEBI" id="CHEBI:59789"/>
        <dbReference type="ChEBI" id="CHEBI:138057"/>
        <dbReference type="ChEBI" id="CHEBI:138315"/>
        <dbReference type="EC" id="2.1.1.244"/>
    </reaction>
</comment>
<evidence type="ECO:0000313" key="13">
    <source>
        <dbReference type="EMBL" id="TPX35778.1"/>
    </source>
</evidence>
<proteinExistence type="inferred from homology"/>
<keyword evidence="2" id="KW-0489">Methyltransferase</keyword>
<dbReference type="Proteomes" id="UP000319731">
    <property type="component" value="Unassembled WGS sequence"/>
</dbReference>
<dbReference type="InterPro" id="IPR029063">
    <property type="entry name" value="SAM-dependent_MTases_sf"/>
</dbReference>
<dbReference type="PANTHER" id="PTHR12753">
    <property type="entry name" value="AD-003 - RELATED"/>
    <property type="match status" value="1"/>
</dbReference>
<dbReference type="GO" id="GO:0032259">
    <property type="term" value="P:methylation"/>
    <property type="evidence" value="ECO:0007669"/>
    <property type="project" value="UniProtKB-KW"/>
</dbReference>
<comment type="caution">
    <text evidence="13">The sequence shown here is derived from an EMBL/GenBank/DDBJ whole genome shotgun (WGS) entry which is preliminary data.</text>
</comment>
<feature type="binding site" evidence="12">
    <location>
        <begin position="130"/>
        <end position="131"/>
    </location>
    <ligand>
        <name>S-adenosyl-L-methionine</name>
        <dbReference type="ChEBI" id="CHEBI:59789"/>
    </ligand>
</feature>
<evidence type="ECO:0000256" key="9">
    <source>
        <dbReference type="ARBA" id="ARBA00047885"/>
    </source>
</evidence>